<dbReference type="KEGG" id="tmar:MARIT_2926"/>
<protein>
    <submittedName>
        <fullName evidence="1">Uncharacterized protein</fullName>
    </submittedName>
</protein>
<gene>
    <name evidence="1" type="ORF">MARIT_2926</name>
</gene>
<dbReference type="AlphaFoldDB" id="A0A2H1EE81"/>
<dbReference type="OrthoDB" id="961266at2"/>
<dbReference type="RefSeq" id="WP_100211834.1">
    <property type="nucleotide sequence ID" value="NZ_CP138495.1"/>
</dbReference>
<accession>A0A2H1EE81</accession>
<evidence type="ECO:0000313" key="1">
    <source>
        <dbReference type="EMBL" id="SFZ84822.1"/>
    </source>
</evidence>
<sequence>MDGNWFELKKGCDCRDILNLKQGGDTDALTTTKEPIYVTQNNKKVFAFKAVVGEFSQKSNALNAADFKDHAIAKITLQSTDQQENKQYKDALNKAEGKTSPFYIAMDAEPVHQNWFEVKYEEVFDNRPNLWYYGEGNWFELRATQKLNLPTLYIYDNGKIEKRIPKTIEEKYKKKYQYLFIDKKKNEHDLGIFKYKTIKNKYGVLYGGKTVDLINIDQLENYKSDDGKTKFEIKINSSRKYLNSKTLASLLGAMLSCGYKDFVFNGFSHSNGGSKPSVSHKNGYNGDFRYLRDNKKGGKTDLSVDNKSIGWKGLDEIRQNKFHDELFKFGWKSMISQYYGERNEKGESTKLLNHCKNDKKNNHNDHLHIQSYKPDYTEVKE</sequence>
<organism evidence="1 2">
    <name type="scientific">Tenacibaculum maritimum NCIMB 2154</name>
    <dbReference type="NCBI Taxonomy" id="1349785"/>
    <lineage>
        <taxon>Bacteria</taxon>
        <taxon>Pseudomonadati</taxon>
        <taxon>Bacteroidota</taxon>
        <taxon>Flavobacteriia</taxon>
        <taxon>Flavobacteriales</taxon>
        <taxon>Flavobacteriaceae</taxon>
        <taxon>Tenacibaculum</taxon>
    </lineage>
</organism>
<proteinExistence type="predicted"/>
<evidence type="ECO:0000313" key="2">
    <source>
        <dbReference type="Proteomes" id="UP000231564"/>
    </source>
</evidence>
<dbReference type="Proteomes" id="UP000231564">
    <property type="component" value="Chromosome MARIT"/>
</dbReference>
<dbReference type="EMBL" id="LT634361">
    <property type="protein sequence ID" value="SFZ84822.1"/>
    <property type="molecule type" value="Genomic_DNA"/>
</dbReference>
<name>A0A2H1EE81_9FLAO</name>
<keyword evidence="2" id="KW-1185">Reference proteome</keyword>
<reference evidence="1 2" key="1">
    <citation type="submission" date="2016-11" db="EMBL/GenBank/DDBJ databases">
        <authorList>
            <person name="Jaros S."/>
            <person name="Januszkiewicz K."/>
            <person name="Wedrychowicz H."/>
        </authorList>
    </citation>
    <scope>NUCLEOTIDE SEQUENCE [LARGE SCALE GENOMIC DNA]</scope>
    <source>
        <strain evidence="1">NCIMB 2154T</strain>
    </source>
</reference>
<dbReference type="GeneID" id="47724371"/>